<sequence length="121" mass="14107">MAADPEEQGVLFSQFEQVMDTPMSRPNLEAMVAMNVDADLAKVRQPIPSSPLTCQDIEKLFTQSHILKSKGTEFRKIDNNIWEVLYQHQTYQVTFYPDNFDEFPSLRLMTWGEPLFEKYVI</sequence>
<dbReference type="EMBL" id="AAXW01000021">
    <property type="protein sequence ID" value="EAZ90669.1"/>
    <property type="molecule type" value="Genomic_DNA"/>
</dbReference>
<dbReference type="OrthoDB" id="9814088at2"/>
<organism evidence="1 2">
    <name type="scientific">Crocosphaera chwakensis CCY0110</name>
    <dbReference type="NCBI Taxonomy" id="391612"/>
    <lineage>
        <taxon>Bacteria</taxon>
        <taxon>Bacillati</taxon>
        <taxon>Cyanobacteriota</taxon>
        <taxon>Cyanophyceae</taxon>
        <taxon>Oscillatoriophycideae</taxon>
        <taxon>Chroococcales</taxon>
        <taxon>Aphanothecaceae</taxon>
        <taxon>Crocosphaera</taxon>
        <taxon>Crocosphaera chwakensis</taxon>
    </lineage>
</organism>
<evidence type="ECO:0000313" key="1">
    <source>
        <dbReference type="EMBL" id="EAZ90669.1"/>
    </source>
</evidence>
<dbReference type="AlphaFoldDB" id="A3IRZ1"/>
<keyword evidence="2" id="KW-1185">Reference proteome</keyword>
<dbReference type="eggNOG" id="COG0553">
    <property type="taxonomic scope" value="Bacteria"/>
</dbReference>
<protein>
    <submittedName>
        <fullName evidence="1">Uncharacterized protein</fullName>
    </submittedName>
</protein>
<comment type="caution">
    <text evidence="1">The sequence shown here is derived from an EMBL/GenBank/DDBJ whole genome shotgun (WGS) entry which is preliminary data.</text>
</comment>
<reference evidence="1 2" key="1">
    <citation type="submission" date="2007-03" db="EMBL/GenBank/DDBJ databases">
        <authorList>
            <person name="Stal L."/>
            <person name="Ferriera S."/>
            <person name="Johnson J."/>
            <person name="Kravitz S."/>
            <person name="Beeson K."/>
            <person name="Sutton G."/>
            <person name="Rogers Y.-H."/>
            <person name="Friedman R."/>
            <person name="Frazier M."/>
            <person name="Venter J.C."/>
        </authorList>
    </citation>
    <scope>NUCLEOTIDE SEQUENCE [LARGE SCALE GENOMIC DNA]</scope>
    <source>
        <strain evidence="1 2">CCY0110</strain>
    </source>
</reference>
<accession>A3IRZ1</accession>
<gene>
    <name evidence="1" type="ORF">CY0110_32015</name>
</gene>
<evidence type="ECO:0000313" key="2">
    <source>
        <dbReference type="Proteomes" id="UP000003781"/>
    </source>
</evidence>
<dbReference type="Proteomes" id="UP000003781">
    <property type="component" value="Unassembled WGS sequence"/>
</dbReference>
<proteinExistence type="predicted"/>
<name>A3IRZ1_9CHRO</name>